<evidence type="ECO:0000313" key="1">
    <source>
        <dbReference type="EMBL" id="KAI3712851.1"/>
    </source>
</evidence>
<organism evidence="1 2">
    <name type="scientific">Smallanthus sonchifolius</name>
    <dbReference type="NCBI Taxonomy" id="185202"/>
    <lineage>
        <taxon>Eukaryota</taxon>
        <taxon>Viridiplantae</taxon>
        <taxon>Streptophyta</taxon>
        <taxon>Embryophyta</taxon>
        <taxon>Tracheophyta</taxon>
        <taxon>Spermatophyta</taxon>
        <taxon>Magnoliopsida</taxon>
        <taxon>eudicotyledons</taxon>
        <taxon>Gunneridae</taxon>
        <taxon>Pentapetalae</taxon>
        <taxon>asterids</taxon>
        <taxon>campanulids</taxon>
        <taxon>Asterales</taxon>
        <taxon>Asteraceae</taxon>
        <taxon>Asteroideae</taxon>
        <taxon>Heliantheae alliance</taxon>
        <taxon>Millerieae</taxon>
        <taxon>Smallanthus</taxon>
    </lineage>
</organism>
<protein>
    <submittedName>
        <fullName evidence="1">Uncharacterized protein</fullName>
    </submittedName>
</protein>
<accession>A0ACB9ASC6</accession>
<gene>
    <name evidence="1" type="ORF">L1987_71419</name>
</gene>
<name>A0ACB9ASC6_9ASTR</name>
<reference evidence="1 2" key="2">
    <citation type="journal article" date="2022" name="Mol. Ecol. Resour.">
        <title>The genomes of chicory, endive, great burdock and yacon provide insights into Asteraceae paleo-polyploidization history and plant inulin production.</title>
        <authorList>
            <person name="Fan W."/>
            <person name="Wang S."/>
            <person name="Wang H."/>
            <person name="Wang A."/>
            <person name="Jiang F."/>
            <person name="Liu H."/>
            <person name="Zhao H."/>
            <person name="Xu D."/>
            <person name="Zhang Y."/>
        </authorList>
    </citation>
    <scope>NUCLEOTIDE SEQUENCE [LARGE SCALE GENOMIC DNA]</scope>
    <source>
        <strain evidence="2">cv. Yunnan</strain>
        <tissue evidence="1">Leaves</tissue>
    </source>
</reference>
<dbReference type="EMBL" id="CM042041">
    <property type="protein sequence ID" value="KAI3712851.1"/>
    <property type="molecule type" value="Genomic_DNA"/>
</dbReference>
<sequence length="163" mass="17926">MKHMMKTSMVTIQIDFSIVIEYDSRRRFLHAIDFRHGGHKSAKLKNEETRVVVACERAFLLTLDRSCRTHIAGYACRGEDGNCPFRDEDGNCPLKGLIIDCGGGDNGGDHAARIFNSRAAISGYKKGSLEENDPTRGAGCDANLAFEEKILVVALLFLDGNSC</sequence>
<dbReference type="Proteomes" id="UP001056120">
    <property type="component" value="Linkage Group LG24"/>
</dbReference>
<proteinExistence type="predicted"/>
<evidence type="ECO:0000313" key="2">
    <source>
        <dbReference type="Proteomes" id="UP001056120"/>
    </source>
</evidence>
<reference evidence="2" key="1">
    <citation type="journal article" date="2022" name="Mol. Ecol. Resour.">
        <title>The genomes of chicory, endive, great burdock and yacon provide insights into Asteraceae palaeo-polyploidization history and plant inulin production.</title>
        <authorList>
            <person name="Fan W."/>
            <person name="Wang S."/>
            <person name="Wang H."/>
            <person name="Wang A."/>
            <person name="Jiang F."/>
            <person name="Liu H."/>
            <person name="Zhao H."/>
            <person name="Xu D."/>
            <person name="Zhang Y."/>
        </authorList>
    </citation>
    <scope>NUCLEOTIDE SEQUENCE [LARGE SCALE GENOMIC DNA]</scope>
    <source>
        <strain evidence="2">cv. Yunnan</strain>
    </source>
</reference>
<keyword evidence="2" id="KW-1185">Reference proteome</keyword>
<comment type="caution">
    <text evidence="1">The sequence shown here is derived from an EMBL/GenBank/DDBJ whole genome shotgun (WGS) entry which is preliminary data.</text>
</comment>